<evidence type="ECO:0000313" key="10">
    <source>
        <dbReference type="EMBL" id="MBO8188013.1"/>
    </source>
</evidence>
<evidence type="ECO:0000256" key="1">
    <source>
        <dbReference type="ARBA" id="ARBA00004651"/>
    </source>
</evidence>
<name>A0ABS3WY80_9ACTN</name>
<evidence type="ECO:0000259" key="9">
    <source>
        <dbReference type="SMART" id="SM00014"/>
    </source>
</evidence>
<evidence type="ECO:0000256" key="6">
    <source>
        <dbReference type="ARBA" id="ARBA00023136"/>
    </source>
</evidence>
<dbReference type="EMBL" id="JAFFZN010000020">
    <property type="protein sequence ID" value="MBO8188013.1"/>
    <property type="molecule type" value="Genomic_DNA"/>
</dbReference>
<keyword evidence="5 8" id="KW-1133">Transmembrane helix</keyword>
<feature type="transmembrane region" description="Helical" evidence="8">
    <location>
        <begin position="200"/>
        <end position="220"/>
    </location>
</feature>
<feature type="transmembrane region" description="Helical" evidence="8">
    <location>
        <begin position="33"/>
        <end position="51"/>
    </location>
</feature>
<evidence type="ECO:0000256" key="5">
    <source>
        <dbReference type="ARBA" id="ARBA00022989"/>
    </source>
</evidence>
<keyword evidence="3 8" id="KW-0812">Transmembrane</keyword>
<keyword evidence="6 8" id="KW-0472">Membrane</keyword>
<dbReference type="Pfam" id="PF01569">
    <property type="entry name" value="PAP2"/>
    <property type="match status" value="1"/>
</dbReference>
<feature type="transmembrane region" description="Helical" evidence="8">
    <location>
        <begin position="163"/>
        <end position="188"/>
    </location>
</feature>
<dbReference type="PANTHER" id="PTHR14969:SF62">
    <property type="entry name" value="DECAPRENYLPHOSPHORYL-5-PHOSPHORIBOSE PHOSPHATASE RV3807C-RELATED"/>
    <property type="match status" value="1"/>
</dbReference>
<protein>
    <submittedName>
        <fullName evidence="10">Phosphatase PAP2 family protein</fullName>
    </submittedName>
</protein>
<gene>
    <name evidence="10" type="ORF">JW592_21465</name>
</gene>
<dbReference type="SUPFAM" id="SSF48317">
    <property type="entry name" value="Acid phosphatase/Vanadium-dependent haloperoxidase"/>
    <property type="match status" value="1"/>
</dbReference>
<organism evidence="10 11">
    <name type="scientific">Streptomyces spirodelae</name>
    <dbReference type="NCBI Taxonomy" id="2812904"/>
    <lineage>
        <taxon>Bacteria</taxon>
        <taxon>Bacillati</taxon>
        <taxon>Actinomycetota</taxon>
        <taxon>Actinomycetes</taxon>
        <taxon>Kitasatosporales</taxon>
        <taxon>Streptomycetaceae</taxon>
        <taxon>Streptomyces</taxon>
    </lineage>
</organism>
<dbReference type="RefSeq" id="WP_209266811.1">
    <property type="nucleotide sequence ID" value="NZ_JAFFZN010000020.1"/>
</dbReference>
<evidence type="ECO:0000256" key="7">
    <source>
        <dbReference type="SAM" id="MobiDB-lite"/>
    </source>
</evidence>
<feature type="transmembrane region" description="Helical" evidence="8">
    <location>
        <begin position="139"/>
        <end position="157"/>
    </location>
</feature>
<comment type="subcellular location">
    <subcellularLocation>
        <location evidence="1">Cell membrane</location>
        <topology evidence="1">Multi-pass membrane protein</topology>
    </subcellularLocation>
</comment>
<proteinExistence type="predicted"/>
<feature type="region of interest" description="Disordered" evidence="7">
    <location>
        <begin position="217"/>
        <end position="239"/>
    </location>
</feature>
<dbReference type="Proteomes" id="UP001518976">
    <property type="component" value="Unassembled WGS sequence"/>
</dbReference>
<dbReference type="InterPro" id="IPR036938">
    <property type="entry name" value="PAP2/HPO_sf"/>
</dbReference>
<evidence type="ECO:0000256" key="4">
    <source>
        <dbReference type="ARBA" id="ARBA00022801"/>
    </source>
</evidence>
<feature type="transmembrane region" description="Helical" evidence="8">
    <location>
        <begin position="63"/>
        <end position="87"/>
    </location>
</feature>
<dbReference type="InterPro" id="IPR000326">
    <property type="entry name" value="PAP2/HPO"/>
</dbReference>
<accession>A0ABS3WY80</accession>
<comment type="caution">
    <text evidence="10">The sequence shown here is derived from an EMBL/GenBank/DDBJ whole genome shotgun (WGS) entry which is preliminary data.</text>
</comment>
<feature type="compositionally biased region" description="Basic and acidic residues" evidence="7">
    <location>
        <begin position="222"/>
        <end position="239"/>
    </location>
</feature>
<dbReference type="Gene3D" id="1.20.144.10">
    <property type="entry name" value="Phosphatidic acid phosphatase type 2/haloperoxidase"/>
    <property type="match status" value="1"/>
</dbReference>
<feature type="domain" description="Phosphatidic acid phosphatase type 2/haloperoxidase" evidence="9">
    <location>
        <begin position="67"/>
        <end position="178"/>
    </location>
</feature>
<evidence type="ECO:0000256" key="2">
    <source>
        <dbReference type="ARBA" id="ARBA00022475"/>
    </source>
</evidence>
<keyword evidence="4" id="KW-0378">Hydrolase</keyword>
<evidence type="ECO:0000256" key="8">
    <source>
        <dbReference type="SAM" id="Phobius"/>
    </source>
</evidence>
<dbReference type="PANTHER" id="PTHR14969">
    <property type="entry name" value="SPHINGOSINE-1-PHOSPHATE PHOSPHOHYDROLASE"/>
    <property type="match status" value="1"/>
</dbReference>
<sequence length="239" mass="25141">MALWDNPDVELLYEINGLAKDAPTWADRAMEYIGEYGIAVGLVVLALWAWWGVTRKRESRDEALSGFAGLVWAPLAALIALAVNIPIRGFVERPRPFLEHKGLEVLVAGKTDFSFVSDHATLTMAIAVGIFMVQRKPGLIAIGLAVLEGFCRVYMGVHYPTDVVGGLALGTAVALLLAPVAMWALTPLVRAVAGNARLEALLWAGAAAAAVGAAAAGGGARSGRDGGARRRTGDRDLAA</sequence>
<dbReference type="SMART" id="SM00014">
    <property type="entry name" value="acidPPc"/>
    <property type="match status" value="1"/>
</dbReference>
<reference evidence="10 11" key="1">
    <citation type="submission" date="2021-02" db="EMBL/GenBank/DDBJ databases">
        <title>Streptomyces spirodelae sp. nov., isolated from duckweed.</title>
        <authorList>
            <person name="Saimee Y."/>
            <person name="Duangmal K."/>
        </authorList>
    </citation>
    <scope>NUCLEOTIDE SEQUENCE [LARGE SCALE GENOMIC DNA]</scope>
    <source>
        <strain evidence="10 11">DW4-2</strain>
    </source>
</reference>
<evidence type="ECO:0000256" key="3">
    <source>
        <dbReference type="ARBA" id="ARBA00022692"/>
    </source>
</evidence>
<evidence type="ECO:0000313" key="11">
    <source>
        <dbReference type="Proteomes" id="UP001518976"/>
    </source>
</evidence>
<keyword evidence="11" id="KW-1185">Reference proteome</keyword>
<keyword evidence="2" id="KW-1003">Cell membrane</keyword>